<accession>A0A2I2G3P3</accession>
<sequence>MHAVMNRETSTPTSIENLSGTIPTTSVIGMDSEVQDRLASLEAQVIRLNATVACHEQQVRAARLATLNQWCSILNNKTSNSGYTMPPQDRGDILNDVAIIRAMSTFMPDKASSWKKVFEKTYGITFETASSDDLLLMASLRVITVFNIAAEVQVGQKWRTSDSSIATGRVRSLCMTIIDEWLVHPESLLEPGSKNEKAYNELLERYNFPSNL</sequence>
<name>A0A2I2G3P3_9EURO</name>
<keyword evidence="3" id="KW-1185">Reference proteome</keyword>
<evidence type="ECO:0000256" key="1">
    <source>
        <dbReference type="SAM" id="MobiDB-lite"/>
    </source>
</evidence>
<feature type="compositionally biased region" description="Polar residues" evidence="1">
    <location>
        <begin position="7"/>
        <end position="20"/>
    </location>
</feature>
<evidence type="ECO:0000313" key="2">
    <source>
        <dbReference type="EMBL" id="PLB47496.1"/>
    </source>
</evidence>
<dbReference type="Proteomes" id="UP000234275">
    <property type="component" value="Unassembled WGS sequence"/>
</dbReference>
<proteinExistence type="predicted"/>
<dbReference type="EMBL" id="MSFO01000005">
    <property type="protein sequence ID" value="PLB47496.1"/>
    <property type="molecule type" value="Genomic_DNA"/>
</dbReference>
<dbReference type="RefSeq" id="XP_024702798.1">
    <property type="nucleotide sequence ID" value="XM_024849345.1"/>
</dbReference>
<feature type="region of interest" description="Disordered" evidence="1">
    <location>
        <begin position="1"/>
        <end position="20"/>
    </location>
</feature>
<protein>
    <submittedName>
        <fullName evidence="2">Uncharacterized protein</fullName>
    </submittedName>
</protein>
<evidence type="ECO:0000313" key="3">
    <source>
        <dbReference type="Proteomes" id="UP000234275"/>
    </source>
</evidence>
<dbReference type="VEuPathDB" id="FungiDB:P170DRAFT_437334"/>
<dbReference type="GeneID" id="36557044"/>
<gene>
    <name evidence="2" type="ORF">P170DRAFT_437334</name>
</gene>
<dbReference type="AlphaFoldDB" id="A0A2I2G3P3"/>
<reference evidence="2 3" key="1">
    <citation type="submission" date="2016-12" db="EMBL/GenBank/DDBJ databases">
        <title>The genomes of Aspergillus section Nigri reveals drivers in fungal speciation.</title>
        <authorList>
            <consortium name="DOE Joint Genome Institute"/>
            <person name="Vesth T.C."/>
            <person name="Nybo J."/>
            <person name="Theobald S."/>
            <person name="Brandl J."/>
            <person name="Frisvad J.C."/>
            <person name="Nielsen K.F."/>
            <person name="Lyhne E.K."/>
            <person name="Kogle M.E."/>
            <person name="Kuo A."/>
            <person name="Riley R."/>
            <person name="Clum A."/>
            <person name="Nolan M."/>
            <person name="Lipzen A."/>
            <person name="Salamov A."/>
            <person name="Henrissat B."/>
            <person name="Wiebenga A."/>
            <person name="De Vries R.P."/>
            <person name="Grigoriev I.V."/>
            <person name="Mortensen U.H."/>
            <person name="Andersen M.R."/>
            <person name="Baker S.E."/>
        </authorList>
    </citation>
    <scope>NUCLEOTIDE SEQUENCE [LARGE SCALE GENOMIC DNA]</scope>
    <source>
        <strain evidence="2 3">IBT 23096</strain>
    </source>
</reference>
<comment type="caution">
    <text evidence="2">The sequence shown here is derived from an EMBL/GenBank/DDBJ whole genome shotgun (WGS) entry which is preliminary data.</text>
</comment>
<organism evidence="2 3">
    <name type="scientific">Aspergillus steynii IBT 23096</name>
    <dbReference type="NCBI Taxonomy" id="1392250"/>
    <lineage>
        <taxon>Eukaryota</taxon>
        <taxon>Fungi</taxon>
        <taxon>Dikarya</taxon>
        <taxon>Ascomycota</taxon>
        <taxon>Pezizomycotina</taxon>
        <taxon>Eurotiomycetes</taxon>
        <taxon>Eurotiomycetidae</taxon>
        <taxon>Eurotiales</taxon>
        <taxon>Aspergillaceae</taxon>
        <taxon>Aspergillus</taxon>
        <taxon>Aspergillus subgen. Circumdati</taxon>
    </lineage>
</organism>